<evidence type="ECO:0000313" key="5">
    <source>
        <dbReference type="Proteomes" id="UP000075903"/>
    </source>
</evidence>
<dbReference type="InterPro" id="IPR047153">
    <property type="entry name" value="TRIM45/56/19-like"/>
</dbReference>
<sequence length="448" mass="49947">MINFAQAGDQETGNGEAVNDNVSGTIGESRFDQLRASFQNFREQNCLRSPVKSDKCRDKVKARVIYGDREKVLVCPTCNHPTELPAGPGGIGQLPQHFVLARKIENIISQHSSSPGSSRHGSPTNCAPPSITFAMCELCSDEVTVICGECSTLLHRDHRCTTVSRAGKVYGRFVRSAIEQTRPLEDYAMQSVGRLNDLTVRINSRCEAVQQEVDAFVDEYVAALEEHRRTLSEQIGNIRQAKMEMIMAQKLDLERRSQNSRAAIEFAEELMTEGSEVENLLFVSLLLKRFEQCLKSTRALDSTVTDTVQFLADEEAPNVRVQTGVPLFGIVTTQKADPQQSGIEHSAGELATLKAHKRVQLTLIVRDYEGRRLGHGGITVQTDLRFRDDDDHSVPMTIVDNRDGSYGLTFVPSRPGVMHLMLFVDGKLLESEEKQFIHRKDDCGRIVL</sequence>
<dbReference type="InterPro" id="IPR003649">
    <property type="entry name" value="Bbox_C"/>
</dbReference>
<dbReference type="VEuPathDB" id="VectorBase:AMEM006644"/>
<protein>
    <submittedName>
        <fullName evidence="4">BBC domain-containing protein</fullName>
    </submittedName>
</protein>
<dbReference type="AlphaFoldDB" id="A0A182V055"/>
<dbReference type="InterPro" id="IPR013783">
    <property type="entry name" value="Ig-like_fold"/>
</dbReference>
<dbReference type="Gene3D" id="2.60.40.10">
    <property type="entry name" value="Immunoglobulins"/>
    <property type="match status" value="1"/>
</dbReference>
<evidence type="ECO:0000259" key="3">
    <source>
        <dbReference type="SMART" id="SM00502"/>
    </source>
</evidence>
<reference evidence="4" key="1">
    <citation type="submission" date="2020-05" db="UniProtKB">
        <authorList>
            <consortium name="EnsemblMetazoa"/>
        </authorList>
    </citation>
    <scope>IDENTIFICATION</scope>
    <source>
        <strain evidence="4">MAF</strain>
    </source>
</reference>
<dbReference type="InterPro" id="IPR014756">
    <property type="entry name" value="Ig_E-set"/>
</dbReference>
<dbReference type="SUPFAM" id="SSF81296">
    <property type="entry name" value="E set domains"/>
    <property type="match status" value="1"/>
</dbReference>
<dbReference type="PANTHER" id="PTHR25462">
    <property type="entry name" value="BONUS, ISOFORM C-RELATED"/>
    <property type="match status" value="1"/>
</dbReference>
<dbReference type="SMART" id="SM00502">
    <property type="entry name" value="BBC"/>
    <property type="match status" value="1"/>
</dbReference>
<dbReference type="PANTHER" id="PTHR25462:SF291">
    <property type="entry name" value="E3 UBIQUITIN-PROTEIN LIGASE TRIM45"/>
    <property type="match status" value="1"/>
</dbReference>
<dbReference type="Proteomes" id="UP000075903">
    <property type="component" value="Unassembled WGS sequence"/>
</dbReference>
<dbReference type="InterPro" id="IPR017868">
    <property type="entry name" value="Filamin/ABP280_repeat-like"/>
</dbReference>
<dbReference type="PROSITE" id="PS50194">
    <property type="entry name" value="FILAMIN_REPEAT"/>
    <property type="match status" value="1"/>
</dbReference>
<evidence type="ECO:0000256" key="2">
    <source>
        <dbReference type="SAM" id="MobiDB-lite"/>
    </source>
</evidence>
<feature type="region of interest" description="Disordered" evidence="2">
    <location>
        <begin position="1"/>
        <end position="24"/>
    </location>
</feature>
<dbReference type="Pfam" id="PF00630">
    <property type="entry name" value="Filamin"/>
    <property type="match status" value="1"/>
</dbReference>
<proteinExistence type="predicted"/>
<dbReference type="EnsemblMetazoa" id="AMEM006644-RA">
    <property type="protein sequence ID" value="AMEM006644-PA"/>
    <property type="gene ID" value="AMEM006644"/>
</dbReference>
<evidence type="ECO:0000313" key="4">
    <source>
        <dbReference type="EnsemblMetazoa" id="AMEM006644-PA"/>
    </source>
</evidence>
<keyword evidence="5" id="KW-1185">Reference proteome</keyword>
<dbReference type="VEuPathDB" id="VectorBase:AMEM21_000170"/>
<name>A0A182V055_ANOME</name>
<dbReference type="VEuPathDB" id="VectorBase:AMEM21_010916"/>
<feature type="domain" description="B-box C-terminal" evidence="3">
    <location>
        <begin position="174"/>
        <end position="296"/>
    </location>
</feature>
<evidence type="ECO:0000256" key="1">
    <source>
        <dbReference type="PROSITE-ProRule" id="PRU00087"/>
    </source>
</evidence>
<accession>A0A182V055</accession>
<dbReference type="GO" id="GO:0061630">
    <property type="term" value="F:ubiquitin protein ligase activity"/>
    <property type="evidence" value="ECO:0007669"/>
    <property type="project" value="TreeGrafter"/>
</dbReference>
<dbReference type="STRING" id="30066.A0A182V055"/>
<feature type="repeat" description="Filamin" evidence="1">
    <location>
        <begin position="333"/>
        <end position="427"/>
    </location>
</feature>
<organism evidence="4 5">
    <name type="scientific">Anopheles merus</name>
    <name type="common">Mosquito</name>
    <dbReference type="NCBI Taxonomy" id="30066"/>
    <lineage>
        <taxon>Eukaryota</taxon>
        <taxon>Metazoa</taxon>
        <taxon>Ecdysozoa</taxon>
        <taxon>Arthropoda</taxon>
        <taxon>Hexapoda</taxon>
        <taxon>Insecta</taxon>
        <taxon>Pterygota</taxon>
        <taxon>Neoptera</taxon>
        <taxon>Endopterygota</taxon>
        <taxon>Diptera</taxon>
        <taxon>Nematocera</taxon>
        <taxon>Culicoidea</taxon>
        <taxon>Culicidae</taxon>
        <taxon>Anophelinae</taxon>
        <taxon>Anopheles</taxon>
    </lineage>
</organism>